<dbReference type="EMBL" id="CDMZ01005893">
    <property type="protein sequence ID" value="CEM55607.1"/>
    <property type="molecule type" value="Genomic_DNA"/>
</dbReference>
<accession>A0A0G4IED3</accession>
<comment type="subcellular location">
    <subcellularLocation>
        <location evidence="1 6">Membrane</location>
        <topology evidence="1 6">Multi-pass membrane protein</topology>
    </subcellularLocation>
</comment>
<reference evidence="8" key="1">
    <citation type="submission" date="2014-11" db="EMBL/GenBank/DDBJ databases">
        <authorList>
            <person name="Otto D Thomas"/>
            <person name="Naeem Raeece"/>
        </authorList>
    </citation>
    <scope>NUCLEOTIDE SEQUENCE</scope>
</reference>
<evidence type="ECO:0000256" key="6">
    <source>
        <dbReference type="RuleBase" id="RU365102"/>
    </source>
</evidence>
<keyword evidence="5 6" id="KW-0472">Membrane</keyword>
<organism evidence="8">
    <name type="scientific">Chromera velia CCMP2878</name>
    <dbReference type="NCBI Taxonomy" id="1169474"/>
    <lineage>
        <taxon>Eukaryota</taxon>
        <taxon>Sar</taxon>
        <taxon>Alveolata</taxon>
        <taxon>Colpodellida</taxon>
        <taxon>Chromeraceae</taxon>
        <taxon>Chromera</taxon>
    </lineage>
</organism>
<dbReference type="InterPro" id="IPR049555">
    <property type="entry name" value="GDT1-like_CS"/>
</dbReference>
<feature type="transmembrane region" description="Helical" evidence="6">
    <location>
        <begin position="261"/>
        <end position="280"/>
    </location>
</feature>
<name>A0A0G4IED3_9ALVE</name>
<dbReference type="GO" id="GO:0015085">
    <property type="term" value="F:calcium ion transmembrane transporter activity"/>
    <property type="evidence" value="ECO:0007669"/>
    <property type="project" value="TreeGrafter"/>
</dbReference>
<feature type="compositionally biased region" description="Low complexity" evidence="7">
    <location>
        <begin position="167"/>
        <end position="181"/>
    </location>
</feature>
<keyword evidence="3 6" id="KW-0812">Transmembrane</keyword>
<dbReference type="GO" id="GO:0016020">
    <property type="term" value="C:membrane"/>
    <property type="evidence" value="ECO:0007669"/>
    <property type="project" value="UniProtKB-SubCell"/>
</dbReference>
<keyword evidence="4 6" id="KW-1133">Transmembrane helix</keyword>
<sequence>MEGAMQQPNDSIAQLRGNATESVSPELFSMNENLPFLEHAPPFIPAFIASLFIIICSEIGDKTFFIAAIMSMKYSSIIVWTGASAALFTMTVLSVLAGYALPALLSRTYTHYASVALFFFFGIQLLREASKEEEGEENEELQEVEMALAKKSDDEEMGVDENHAADGEAPAQAAAGSPQASRARRKSDGKATQHAAKIFWQACTLTFLAEWGDRSQIATIALAAAKEPIGVTLGSCLGHALCTGLAVIGGRLLATSISERMVHLAGGLLFLLFAILGLFFEI</sequence>
<feature type="transmembrane region" description="Helical" evidence="6">
    <location>
        <begin position="39"/>
        <end position="56"/>
    </location>
</feature>
<comment type="caution">
    <text evidence="6">Lacks conserved residue(s) required for the propagation of feature annotation.</text>
</comment>
<comment type="similarity">
    <text evidence="2 6">Belongs to the GDT1 family.</text>
</comment>
<dbReference type="GO" id="GO:0005794">
    <property type="term" value="C:Golgi apparatus"/>
    <property type="evidence" value="ECO:0007669"/>
    <property type="project" value="TreeGrafter"/>
</dbReference>
<evidence type="ECO:0000256" key="1">
    <source>
        <dbReference type="ARBA" id="ARBA00004141"/>
    </source>
</evidence>
<dbReference type="AlphaFoldDB" id="A0A0G4IED3"/>
<evidence type="ECO:0000256" key="2">
    <source>
        <dbReference type="ARBA" id="ARBA00009190"/>
    </source>
</evidence>
<gene>
    <name evidence="8" type="ORF">Cvel_13684</name>
</gene>
<dbReference type="GO" id="GO:0032472">
    <property type="term" value="P:Golgi calcium ion transport"/>
    <property type="evidence" value="ECO:0007669"/>
    <property type="project" value="TreeGrafter"/>
</dbReference>
<dbReference type="VEuPathDB" id="CryptoDB:Cvel_13684"/>
<feature type="transmembrane region" description="Helical" evidence="6">
    <location>
        <begin position="109"/>
        <end position="126"/>
    </location>
</feature>
<dbReference type="Pfam" id="PF01169">
    <property type="entry name" value="GDT1"/>
    <property type="match status" value="2"/>
</dbReference>
<evidence type="ECO:0000256" key="3">
    <source>
        <dbReference type="ARBA" id="ARBA00022692"/>
    </source>
</evidence>
<protein>
    <recommendedName>
        <fullName evidence="6">GDT1 family protein</fullName>
    </recommendedName>
</protein>
<dbReference type="PANTHER" id="PTHR12608:SF1">
    <property type="entry name" value="TRANSMEMBRANE PROTEIN 165"/>
    <property type="match status" value="1"/>
</dbReference>
<feature type="region of interest" description="Disordered" evidence="7">
    <location>
        <begin position="164"/>
        <end position="187"/>
    </location>
</feature>
<evidence type="ECO:0000313" key="8">
    <source>
        <dbReference type="EMBL" id="CEM55607.1"/>
    </source>
</evidence>
<evidence type="ECO:0000256" key="4">
    <source>
        <dbReference type="ARBA" id="ARBA00022989"/>
    </source>
</evidence>
<proteinExistence type="inferred from homology"/>
<dbReference type="PROSITE" id="PS01214">
    <property type="entry name" value="UPF0016"/>
    <property type="match status" value="1"/>
</dbReference>
<dbReference type="InterPro" id="IPR001727">
    <property type="entry name" value="GDT1-like"/>
</dbReference>
<dbReference type="PANTHER" id="PTHR12608">
    <property type="entry name" value="TRANSMEMBRANE PROTEIN HTP-1 RELATED"/>
    <property type="match status" value="1"/>
</dbReference>
<dbReference type="GO" id="GO:0032468">
    <property type="term" value="P:Golgi calcium ion homeostasis"/>
    <property type="evidence" value="ECO:0007669"/>
    <property type="project" value="TreeGrafter"/>
</dbReference>
<evidence type="ECO:0000256" key="7">
    <source>
        <dbReference type="SAM" id="MobiDB-lite"/>
    </source>
</evidence>
<evidence type="ECO:0000256" key="5">
    <source>
        <dbReference type="ARBA" id="ARBA00023136"/>
    </source>
</evidence>
<dbReference type="GO" id="GO:0005384">
    <property type="term" value="F:manganese ion transmembrane transporter activity"/>
    <property type="evidence" value="ECO:0007669"/>
    <property type="project" value="TreeGrafter"/>
</dbReference>
<feature type="transmembrane region" description="Helical" evidence="6">
    <location>
        <begin position="77"/>
        <end position="97"/>
    </location>
</feature>
<dbReference type="PhylomeDB" id="A0A0G4IED3"/>